<evidence type="ECO:0000313" key="2">
    <source>
        <dbReference type="EMBL" id="GAA2028918.1"/>
    </source>
</evidence>
<feature type="compositionally biased region" description="Basic and acidic residues" evidence="1">
    <location>
        <begin position="55"/>
        <end position="65"/>
    </location>
</feature>
<dbReference type="EMBL" id="BAAANB010000017">
    <property type="protein sequence ID" value="GAA2028918.1"/>
    <property type="molecule type" value="Genomic_DNA"/>
</dbReference>
<dbReference type="RefSeq" id="WP_056825450.1">
    <property type="nucleotide sequence ID" value="NZ_BAAANB010000017.1"/>
</dbReference>
<sequence length="65" mass="7056">MPTDDKLPYEVAGKTVFVTPGMLERLSSPDGWASLTVEELAEVGILPGMSPVEEEPPRGEFRPAK</sequence>
<feature type="region of interest" description="Disordered" evidence="1">
    <location>
        <begin position="46"/>
        <end position="65"/>
    </location>
</feature>
<keyword evidence="3" id="KW-1185">Reference proteome</keyword>
<accession>A0ABP5FL94</accession>
<comment type="caution">
    <text evidence="2">The sequence shown here is derived from an EMBL/GenBank/DDBJ whole genome shotgun (WGS) entry which is preliminary data.</text>
</comment>
<reference evidence="3" key="1">
    <citation type="journal article" date="2019" name="Int. J. Syst. Evol. Microbiol.">
        <title>The Global Catalogue of Microorganisms (GCM) 10K type strain sequencing project: providing services to taxonomists for standard genome sequencing and annotation.</title>
        <authorList>
            <consortium name="The Broad Institute Genomics Platform"/>
            <consortium name="The Broad Institute Genome Sequencing Center for Infectious Disease"/>
            <person name="Wu L."/>
            <person name="Ma J."/>
        </authorList>
    </citation>
    <scope>NUCLEOTIDE SEQUENCE [LARGE SCALE GENOMIC DNA]</scope>
    <source>
        <strain evidence="3">JCM 14283</strain>
    </source>
</reference>
<organism evidence="2 3">
    <name type="scientific">Terrabacter terrae</name>
    <dbReference type="NCBI Taxonomy" id="318434"/>
    <lineage>
        <taxon>Bacteria</taxon>
        <taxon>Bacillati</taxon>
        <taxon>Actinomycetota</taxon>
        <taxon>Actinomycetes</taxon>
        <taxon>Micrococcales</taxon>
        <taxon>Intrasporangiaceae</taxon>
        <taxon>Terrabacter</taxon>
    </lineage>
</organism>
<protein>
    <submittedName>
        <fullName evidence="2">Uncharacterized protein</fullName>
    </submittedName>
</protein>
<dbReference type="Proteomes" id="UP001501285">
    <property type="component" value="Unassembled WGS sequence"/>
</dbReference>
<proteinExistence type="predicted"/>
<gene>
    <name evidence="2" type="ORF">GCM10009740_18130</name>
</gene>
<name>A0ABP5FL94_9MICO</name>
<evidence type="ECO:0000256" key="1">
    <source>
        <dbReference type="SAM" id="MobiDB-lite"/>
    </source>
</evidence>
<evidence type="ECO:0000313" key="3">
    <source>
        <dbReference type="Proteomes" id="UP001501285"/>
    </source>
</evidence>